<sequence>MDKINANLKYAAGYVQEIAGSLLGRQQMQAEGVAKQAQADSEYNAAQTQKNMDGIYEQTKSDENRITDSTIPSSHNTQMNVNTD</sequence>
<evidence type="ECO:0000313" key="3">
    <source>
        <dbReference type="Proteomes" id="UP001479436"/>
    </source>
</evidence>
<dbReference type="EMBL" id="JASJQH010008460">
    <property type="protein sequence ID" value="KAK9692508.1"/>
    <property type="molecule type" value="Genomic_DNA"/>
</dbReference>
<accession>A0ABR2VPP2</accession>
<gene>
    <name evidence="2" type="ORF">K7432_014289</name>
</gene>
<proteinExistence type="predicted"/>
<organism evidence="2 3">
    <name type="scientific">Basidiobolus ranarum</name>
    <dbReference type="NCBI Taxonomy" id="34480"/>
    <lineage>
        <taxon>Eukaryota</taxon>
        <taxon>Fungi</taxon>
        <taxon>Fungi incertae sedis</taxon>
        <taxon>Zoopagomycota</taxon>
        <taxon>Entomophthoromycotina</taxon>
        <taxon>Basidiobolomycetes</taxon>
        <taxon>Basidiobolales</taxon>
        <taxon>Basidiobolaceae</taxon>
        <taxon>Basidiobolus</taxon>
    </lineage>
</organism>
<name>A0ABR2VPP2_9FUNG</name>
<evidence type="ECO:0000313" key="2">
    <source>
        <dbReference type="EMBL" id="KAK9692508.1"/>
    </source>
</evidence>
<comment type="caution">
    <text evidence="2">The sequence shown here is derived from an EMBL/GenBank/DDBJ whole genome shotgun (WGS) entry which is preliminary data.</text>
</comment>
<evidence type="ECO:0000256" key="1">
    <source>
        <dbReference type="SAM" id="MobiDB-lite"/>
    </source>
</evidence>
<dbReference type="Proteomes" id="UP001479436">
    <property type="component" value="Unassembled WGS sequence"/>
</dbReference>
<feature type="region of interest" description="Disordered" evidence="1">
    <location>
        <begin position="44"/>
        <end position="84"/>
    </location>
</feature>
<reference evidence="2 3" key="1">
    <citation type="submission" date="2023-04" db="EMBL/GenBank/DDBJ databases">
        <title>Genome of Basidiobolus ranarum AG-B5.</title>
        <authorList>
            <person name="Stajich J.E."/>
            <person name="Carter-House D."/>
            <person name="Gryganskyi A."/>
        </authorList>
    </citation>
    <scope>NUCLEOTIDE SEQUENCE [LARGE SCALE GENOMIC DNA]</scope>
    <source>
        <strain evidence="2 3">AG-B5</strain>
    </source>
</reference>
<protein>
    <submittedName>
        <fullName evidence="2">Uncharacterized protein</fullName>
    </submittedName>
</protein>
<feature type="compositionally biased region" description="Polar residues" evidence="1">
    <location>
        <begin position="67"/>
        <end position="84"/>
    </location>
</feature>
<keyword evidence="3" id="KW-1185">Reference proteome</keyword>